<keyword evidence="3" id="KW-0540">Nuclease</keyword>
<dbReference type="SUPFAM" id="SSF56672">
    <property type="entry name" value="DNA/RNA polymerases"/>
    <property type="match status" value="1"/>
</dbReference>
<dbReference type="Pfam" id="PF17917">
    <property type="entry name" value="RT_RNaseH"/>
    <property type="match status" value="1"/>
</dbReference>
<dbReference type="Gene3D" id="4.10.60.10">
    <property type="entry name" value="Zinc finger, CCHC-type"/>
    <property type="match status" value="1"/>
</dbReference>
<dbReference type="InterPro" id="IPR012337">
    <property type="entry name" value="RNaseH-like_sf"/>
</dbReference>
<dbReference type="GO" id="GO:0003964">
    <property type="term" value="F:RNA-directed DNA polymerase activity"/>
    <property type="evidence" value="ECO:0007669"/>
    <property type="project" value="UniProtKB-KW"/>
</dbReference>
<dbReference type="SUPFAM" id="SSF53098">
    <property type="entry name" value="Ribonuclease H-like"/>
    <property type="match status" value="1"/>
</dbReference>
<evidence type="ECO:0000256" key="1">
    <source>
        <dbReference type="ARBA" id="ARBA00022679"/>
    </source>
</evidence>
<keyword evidence="7" id="KW-0863">Zinc-finger</keyword>
<dbReference type="PANTHER" id="PTHR37984">
    <property type="entry name" value="PROTEIN CBG26694"/>
    <property type="match status" value="1"/>
</dbReference>
<dbReference type="Pfam" id="PF00098">
    <property type="entry name" value="zf-CCHC"/>
    <property type="match status" value="1"/>
</dbReference>
<dbReference type="EMBL" id="BKCJ010078420">
    <property type="protein sequence ID" value="GEW88102.1"/>
    <property type="molecule type" value="Genomic_DNA"/>
</dbReference>
<dbReference type="InterPro" id="IPR036397">
    <property type="entry name" value="RNaseH_sf"/>
</dbReference>
<evidence type="ECO:0000256" key="8">
    <source>
        <dbReference type="SAM" id="MobiDB-lite"/>
    </source>
</evidence>
<feature type="region of interest" description="Disordered" evidence="8">
    <location>
        <begin position="281"/>
        <end position="307"/>
    </location>
</feature>
<dbReference type="InterPro" id="IPR041373">
    <property type="entry name" value="RT_RNaseH"/>
</dbReference>
<evidence type="ECO:0000256" key="6">
    <source>
        <dbReference type="ARBA" id="ARBA00022918"/>
    </source>
</evidence>
<evidence type="ECO:0000256" key="4">
    <source>
        <dbReference type="ARBA" id="ARBA00022759"/>
    </source>
</evidence>
<keyword evidence="6" id="KW-0695">RNA-directed DNA polymerase</keyword>
<proteinExistence type="predicted"/>
<comment type="caution">
    <text evidence="11">The sequence shown here is derived from an EMBL/GenBank/DDBJ whole genome shotgun (WGS) entry which is preliminary data.</text>
</comment>
<evidence type="ECO:0000259" key="10">
    <source>
        <dbReference type="PROSITE" id="PS50994"/>
    </source>
</evidence>
<dbReference type="InterPro" id="IPR050951">
    <property type="entry name" value="Retrovirus_Pol_polyprotein"/>
</dbReference>
<dbReference type="AlphaFoldDB" id="A0A699GZA0"/>
<dbReference type="GO" id="GO:0008270">
    <property type="term" value="F:zinc ion binding"/>
    <property type="evidence" value="ECO:0007669"/>
    <property type="project" value="UniProtKB-KW"/>
</dbReference>
<keyword evidence="5" id="KW-0378">Hydrolase</keyword>
<dbReference type="CDD" id="cd09274">
    <property type="entry name" value="RNase_HI_RT_Ty3"/>
    <property type="match status" value="1"/>
</dbReference>
<dbReference type="SUPFAM" id="SSF57756">
    <property type="entry name" value="Retrovirus zinc finger-like domains"/>
    <property type="match status" value="1"/>
</dbReference>
<feature type="domain" description="Integrase catalytic" evidence="10">
    <location>
        <begin position="736"/>
        <end position="828"/>
    </location>
</feature>
<dbReference type="Gene3D" id="3.30.70.270">
    <property type="match status" value="1"/>
</dbReference>
<evidence type="ECO:0000256" key="7">
    <source>
        <dbReference type="PROSITE-ProRule" id="PRU00047"/>
    </source>
</evidence>
<keyword evidence="2" id="KW-0548">Nucleotidyltransferase</keyword>
<sequence>MRLKEGARWVCGHRHMGGRGEGVGKAIEGIQKDQGHRIVATGQQSTDMLESIEELERVNMRLRDMMDVAMPNTRSGATMTHEGVNEQIDRQLARALGARDVARNLEPLIGNKGNGIGGNGIRGNRIGGNGNEGNGNGNGGGNGYNFKGFIPAKECTYQDFLKCQPINFNGTKGVVRRFQELVVLCTRMVLNKEDKVERFVRGLPNNIQENVIAAEPTRLQDAIRIANNLMDHNLKGYARSAKNKRRDCKITVTLNTQIAPIGNQSGIIGYECGRPGHFRKDCPKLRNQNRGNQTGNKNGNKNGNQTGDRSFLSSTFSVLLDVAPSTLDTSYVVEDKSKEKRLEDVLIVREFLEVFLENLPGLPPARQVEFQIDLVPSAAPVARAPYRLAPAEIQELSTQLQELSDRGFIRPNFSPYGAPILFVKKKGGSFRMCIDYRELNKLTEDTPKTAFRTRYGHYDFQVMSFGLTNAPAIFMDLMNRVCRPYLDRFVIVFIDDILIYSKSRKEHEGHLKLFLRLLKKEELYAKFSKCEFWLLKKLCSAPILALPEGSENFVVYYDASHKGLGAVLMQKEKVIAYVSRQLKVHEKNYTTHDLELGVVVFVLKMWIHYLYGMKCVVFIDHKSLQHILDQKELNILSAQSKARKEKNFIHKLEPRADGTLCLNNRSWISYFGDLRALIMHESHKSKYSIHPRSDKMYQDLKNLYWWPNMKAKIATYVSKCLTCAKVKVEYQKPFVSIISDHDGRFTSHFWKSLNKALGTRLDMSTAYHPQTNGQNERTIQTLEDMLCACVLNFGKGWDRHLPLVEFSYNNSYHTNIKAAPFEALYGRKCRSPICWAEVEDSQLTGLEITHETTENIVQIKIQQLSRVHSTFHVSNLKKCLADETLAIPLDEIQVDEKLHFIEEPVEIMDWEVKRLKQSRIPIEKVRWNSKRGPEFTWEHEDQMQKKYHNLFLNSAPVADATLEVFALLSVNRRRE</sequence>
<keyword evidence="7" id="KW-0862">Zinc</keyword>
<keyword evidence="7" id="KW-0479">Metal-binding</keyword>
<dbReference type="InterPro" id="IPR041588">
    <property type="entry name" value="Integrase_H2C2"/>
</dbReference>
<dbReference type="GO" id="GO:0004519">
    <property type="term" value="F:endonuclease activity"/>
    <property type="evidence" value="ECO:0007669"/>
    <property type="project" value="UniProtKB-KW"/>
</dbReference>
<evidence type="ECO:0000256" key="5">
    <source>
        <dbReference type="ARBA" id="ARBA00022801"/>
    </source>
</evidence>
<dbReference type="CDD" id="cd01647">
    <property type="entry name" value="RT_LTR"/>
    <property type="match status" value="1"/>
</dbReference>
<dbReference type="InterPro" id="IPR000477">
    <property type="entry name" value="RT_dom"/>
</dbReference>
<reference evidence="11" key="1">
    <citation type="journal article" date="2019" name="Sci. Rep.">
        <title>Draft genome of Tanacetum cinerariifolium, the natural source of mosquito coil.</title>
        <authorList>
            <person name="Yamashiro T."/>
            <person name="Shiraishi A."/>
            <person name="Satake H."/>
            <person name="Nakayama K."/>
        </authorList>
    </citation>
    <scope>NUCLEOTIDE SEQUENCE</scope>
</reference>
<evidence type="ECO:0000313" key="11">
    <source>
        <dbReference type="EMBL" id="GEW88102.1"/>
    </source>
</evidence>
<feature type="domain" description="CCHC-type" evidence="9">
    <location>
        <begin position="270"/>
        <end position="284"/>
    </location>
</feature>
<accession>A0A699GZA0</accession>
<dbReference type="PANTHER" id="PTHR37984:SF5">
    <property type="entry name" value="PROTEIN NYNRIN-LIKE"/>
    <property type="match status" value="1"/>
</dbReference>
<dbReference type="Gene3D" id="3.10.20.370">
    <property type="match status" value="1"/>
</dbReference>
<organism evidence="11">
    <name type="scientific">Tanacetum cinerariifolium</name>
    <name type="common">Dalmatian daisy</name>
    <name type="synonym">Chrysanthemum cinerariifolium</name>
    <dbReference type="NCBI Taxonomy" id="118510"/>
    <lineage>
        <taxon>Eukaryota</taxon>
        <taxon>Viridiplantae</taxon>
        <taxon>Streptophyta</taxon>
        <taxon>Embryophyta</taxon>
        <taxon>Tracheophyta</taxon>
        <taxon>Spermatophyta</taxon>
        <taxon>Magnoliopsida</taxon>
        <taxon>eudicotyledons</taxon>
        <taxon>Gunneridae</taxon>
        <taxon>Pentapetalae</taxon>
        <taxon>asterids</taxon>
        <taxon>campanulids</taxon>
        <taxon>Asterales</taxon>
        <taxon>Asteraceae</taxon>
        <taxon>Asteroideae</taxon>
        <taxon>Anthemideae</taxon>
        <taxon>Anthemidinae</taxon>
        <taxon>Tanacetum</taxon>
    </lineage>
</organism>
<dbReference type="InterPro" id="IPR036875">
    <property type="entry name" value="Znf_CCHC_sf"/>
</dbReference>
<keyword evidence="1" id="KW-0808">Transferase</keyword>
<dbReference type="Gene3D" id="3.30.420.10">
    <property type="entry name" value="Ribonuclease H-like superfamily/Ribonuclease H"/>
    <property type="match status" value="1"/>
</dbReference>
<dbReference type="InterPro" id="IPR001878">
    <property type="entry name" value="Znf_CCHC"/>
</dbReference>
<dbReference type="Pfam" id="PF17921">
    <property type="entry name" value="Integrase_H2C2"/>
    <property type="match status" value="1"/>
</dbReference>
<protein>
    <submittedName>
        <fullName evidence="11">Retrotransposon protein, putative, Ty3-gypsy subclass</fullName>
    </submittedName>
</protein>
<evidence type="ECO:0000256" key="3">
    <source>
        <dbReference type="ARBA" id="ARBA00022722"/>
    </source>
</evidence>
<dbReference type="InterPro" id="IPR001584">
    <property type="entry name" value="Integrase_cat-core"/>
</dbReference>
<evidence type="ECO:0000259" key="9">
    <source>
        <dbReference type="PROSITE" id="PS50158"/>
    </source>
</evidence>
<dbReference type="PROSITE" id="PS50158">
    <property type="entry name" value="ZF_CCHC"/>
    <property type="match status" value="1"/>
</dbReference>
<dbReference type="Pfam" id="PF00078">
    <property type="entry name" value="RVT_1"/>
    <property type="match status" value="1"/>
</dbReference>
<name>A0A699GZA0_TANCI</name>
<dbReference type="InterPro" id="IPR043128">
    <property type="entry name" value="Rev_trsase/Diguanyl_cyclase"/>
</dbReference>
<dbReference type="InterPro" id="IPR043502">
    <property type="entry name" value="DNA/RNA_pol_sf"/>
</dbReference>
<dbReference type="GO" id="GO:0016787">
    <property type="term" value="F:hydrolase activity"/>
    <property type="evidence" value="ECO:0007669"/>
    <property type="project" value="UniProtKB-KW"/>
</dbReference>
<dbReference type="PROSITE" id="PS50994">
    <property type="entry name" value="INTEGRASE"/>
    <property type="match status" value="1"/>
</dbReference>
<dbReference type="Gene3D" id="3.10.10.10">
    <property type="entry name" value="HIV Type 1 Reverse Transcriptase, subunit A, domain 1"/>
    <property type="match status" value="2"/>
</dbReference>
<evidence type="ECO:0000256" key="2">
    <source>
        <dbReference type="ARBA" id="ARBA00022695"/>
    </source>
</evidence>
<feature type="compositionally biased region" description="Low complexity" evidence="8">
    <location>
        <begin position="286"/>
        <end position="307"/>
    </location>
</feature>
<keyword evidence="4" id="KW-0255">Endonuclease</keyword>
<gene>
    <name evidence="11" type="ORF">Tci_260078</name>
</gene>
<dbReference type="GO" id="GO:0003676">
    <property type="term" value="F:nucleic acid binding"/>
    <property type="evidence" value="ECO:0007669"/>
    <property type="project" value="InterPro"/>
</dbReference>
<dbReference type="GO" id="GO:0015074">
    <property type="term" value="P:DNA integration"/>
    <property type="evidence" value="ECO:0007669"/>
    <property type="project" value="InterPro"/>
</dbReference>